<evidence type="ECO:0000256" key="1">
    <source>
        <dbReference type="PROSITE-ProRule" id="PRU00221"/>
    </source>
</evidence>
<dbReference type="GO" id="GO:0035266">
    <property type="term" value="P:meristem growth"/>
    <property type="evidence" value="ECO:0007669"/>
    <property type="project" value="InterPro"/>
</dbReference>
<dbReference type="AlphaFoldDB" id="A0AAV1XQ02"/>
<gene>
    <name evidence="3" type="ORF">LLUT_LOCUS24794</name>
</gene>
<dbReference type="InterPro" id="IPR001680">
    <property type="entry name" value="WD40_rpt"/>
</dbReference>
<evidence type="ECO:0000256" key="2">
    <source>
        <dbReference type="SAM" id="MobiDB-lite"/>
    </source>
</evidence>
<organism evidence="3 4">
    <name type="scientific">Lupinus luteus</name>
    <name type="common">European yellow lupine</name>
    <dbReference type="NCBI Taxonomy" id="3873"/>
    <lineage>
        <taxon>Eukaryota</taxon>
        <taxon>Viridiplantae</taxon>
        <taxon>Streptophyta</taxon>
        <taxon>Embryophyta</taxon>
        <taxon>Tracheophyta</taxon>
        <taxon>Spermatophyta</taxon>
        <taxon>Magnoliopsida</taxon>
        <taxon>eudicotyledons</taxon>
        <taxon>Gunneridae</taxon>
        <taxon>Pentapetalae</taxon>
        <taxon>rosids</taxon>
        <taxon>fabids</taxon>
        <taxon>Fabales</taxon>
        <taxon>Fabaceae</taxon>
        <taxon>Papilionoideae</taxon>
        <taxon>50 kb inversion clade</taxon>
        <taxon>genistoids sensu lato</taxon>
        <taxon>core genistoids</taxon>
        <taxon>Genisteae</taxon>
        <taxon>Lupinus</taxon>
    </lineage>
</organism>
<dbReference type="InterPro" id="IPR044622">
    <property type="entry name" value="PCN"/>
</dbReference>
<dbReference type="Pfam" id="PF00400">
    <property type="entry name" value="WD40"/>
    <property type="match status" value="2"/>
</dbReference>
<feature type="region of interest" description="Disordered" evidence="2">
    <location>
        <begin position="128"/>
        <end position="165"/>
    </location>
</feature>
<dbReference type="InterPro" id="IPR036322">
    <property type="entry name" value="WD40_repeat_dom_sf"/>
</dbReference>
<feature type="repeat" description="WD" evidence="1">
    <location>
        <begin position="200"/>
        <end position="241"/>
    </location>
</feature>
<dbReference type="PANTHER" id="PTHR45086">
    <property type="entry name" value="WD REPEAT-CONTAINING PROTEIN PCN"/>
    <property type="match status" value="1"/>
</dbReference>
<dbReference type="SMART" id="SM00320">
    <property type="entry name" value="WD40"/>
    <property type="match status" value="6"/>
</dbReference>
<dbReference type="SUPFAM" id="SSF50978">
    <property type="entry name" value="WD40 repeat-like"/>
    <property type="match status" value="2"/>
</dbReference>
<protein>
    <submittedName>
        <fullName evidence="3">Uncharacterized protein</fullName>
    </submittedName>
</protein>
<dbReference type="Gene3D" id="2.130.10.10">
    <property type="entry name" value="YVTN repeat-like/Quinoprotein amine dehydrogenase"/>
    <property type="match status" value="4"/>
</dbReference>
<accession>A0AAV1XQ02</accession>
<dbReference type="EMBL" id="CAXHTB010000017">
    <property type="protein sequence ID" value="CAL0323734.1"/>
    <property type="molecule type" value="Genomic_DNA"/>
</dbReference>
<reference evidence="3 4" key="1">
    <citation type="submission" date="2024-03" db="EMBL/GenBank/DDBJ databases">
        <authorList>
            <person name="Martinez-Hernandez J."/>
        </authorList>
    </citation>
    <scope>NUCLEOTIDE SEQUENCE [LARGE SCALE GENOMIC DNA]</scope>
</reference>
<keyword evidence="4" id="KW-1185">Reference proteome</keyword>
<sequence length="798" mass="88632">MGELFKISSIDWKPSPVLALAASVDGLRVAAARQDGSLEIWLVSPGSIGWHCQLTIHGDADKRVSSLVWCTGAVNDEACGRLFSSHIDGSVTKWDLFHLKQTMVLDTNGVSIWKMAVTLPKRDVINSETQNNHVGNGFVSKFHSSDEHNENSESDEDSDSTDTMKQSVTEYPRVAIAYDDGCVRIYAISDTDDFMYVKSLPRVKGRVLSVTWSADSNHIYSGSSDGLIRCWDVISGHEVYRITAGLGGLGSGHDLCIWSLLSLRSGALVSADSSGTVQFWDSHHGTLLQAHSLHKGDVNALAAAPSHDRVFSAGSDGQVILYKLSSQPASSDGVNSPIMMKKWIYVQCIRAHTHDVRALTVAVPITQEDALPDERVKRARREEKPVEFSYHKWAHLGVPMLISAGDDTKLFAYPVKEFTKFSPHDICPAPQRTPIQLVLNTAFNQSSMLLVQSSHGLDIHLLQLRNIHTAGGRAKTEMLARVKSKASQKIICSTISNSGMLFAYSDHLKPNLFELKRSEGGKVTWSVSKRKLPSRLPFAHSMIFTHDSSWLIVAGHDRRIYVVDVGSAELVHTFTPCRDLQDEKLPPTEPPITRLFSSSDKQWLSAVNCFGDIYVFNLEILRQHWFISRLDGASVTAGGFPPQNSNVMIITTSSNQVYAFDIEAKELGEWSKRHTYVLPRRYQEFPGEVIGLSFPPSSSSSSAVVYSSRAMCLIDFGLPVEQDDNDMLNIQDPRAKSSQNLGVKRKIKHKNFNVLPLENPVLFLAYMSKNSFFMIDKPWLEVVKSLEAPPVHRHIFGT</sequence>
<dbReference type="PANTHER" id="PTHR45086:SF1">
    <property type="entry name" value="WD REPEAT-CONTAINING PROTEIN PCN"/>
    <property type="match status" value="1"/>
</dbReference>
<name>A0AAV1XQ02_LUPLU</name>
<keyword evidence="1" id="KW-0853">WD repeat</keyword>
<dbReference type="PROSITE" id="PS50294">
    <property type="entry name" value="WD_REPEATS_REGION"/>
    <property type="match status" value="1"/>
</dbReference>
<dbReference type="InterPro" id="IPR015943">
    <property type="entry name" value="WD40/YVTN_repeat-like_dom_sf"/>
</dbReference>
<evidence type="ECO:0000313" key="4">
    <source>
        <dbReference type="Proteomes" id="UP001497480"/>
    </source>
</evidence>
<feature type="repeat" description="WD" evidence="1">
    <location>
        <begin position="291"/>
        <end position="332"/>
    </location>
</feature>
<evidence type="ECO:0000313" key="3">
    <source>
        <dbReference type="EMBL" id="CAL0323734.1"/>
    </source>
</evidence>
<dbReference type="GO" id="GO:0010073">
    <property type="term" value="P:meristem maintenance"/>
    <property type="evidence" value="ECO:0007669"/>
    <property type="project" value="InterPro"/>
</dbReference>
<proteinExistence type="predicted"/>
<comment type="caution">
    <text evidence="3">The sequence shown here is derived from an EMBL/GenBank/DDBJ whole genome shotgun (WGS) entry which is preliminary data.</text>
</comment>
<dbReference type="PROSITE" id="PS50082">
    <property type="entry name" value="WD_REPEATS_2"/>
    <property type="match status" value="2"/>
</dbReference>
<dbReference type="Proteomes" id="UP001497480">
    <property type="component" value="Unassembled WGS sequence"/>
</dbReference>